<evidence type="ECO:0000256" key="3">
    <source>
        <dbReference type="ARBA" id="ARBA00022475"/>
    </source>
</evidence>
<dbReference type="SUPFAM" id="SSF161098">
    <property type="entry name" value="MetI-like"/>
    <property type="match status" value="1"/>
</dbReference>
<evidence type="ECO:0000259" key="8">
    <source>
        <dbReference type="PROSITE" id="PS50928"/>
    </source>
</evidence>
<evidence type="ECO:0000256" key="6">
    <source>
        <dbReference type="ARBA" id="ARBA00023136"/>
    </source>
</evidence>
<dbReference type="CDD" id="cd06261">
    <property type="entry name" value="TM_PBP2"/>
    <property type="match status" value="1"/>
</dbReference>
<feature type="transmembrane region" description="Helical" evidence="7">
    <location>
        <begin position="241"/>
        <end position="264"/>
    </location>
</feature>
<dbReference type="PANTHER" id="PTHR43386:SF1">
    <property type="entry name" value="D,D-DIPEPTIDE TRANSPORT SYSTEM PERMEASE PROTEIN DDPC-RELATED"/>
    <property type="match status" value="1"/>
</dbReference>
<sequence>MRTRVPISWAKDQALLIGVVLTVVVAAIAAVGPLLIGMDANVPNYGAKLRPPSAEHWLGTDQYGRDQAARLMVGLRRSILSALIVLAGSMTVSLLVGVLAGLSPRWIDSLLGRVIDVLLAVPSLVLALAIVGLLGPGYANLLLALIVSSWAADARLARSLTMDLSHRPYITAARLSGVGTVGIALRHIVPAVVPRLSVVATLRLGGIVVSLAGLSFLGLGVQQPDAELGAMLGDARKFLTAAPWLLLVPATAILLMTTAANLIADGLHRRTAVRGRQ</sequence>
<keyword evidence="2 7" id="KW-0813">Transport</keyword>
<keyword evidence="3" id="KW-1003">Cell membrane</keyword>
<gene>
    <name evidence="10" type="ORF">A5N68_03110</name>
    <name evidence="9" type="ORF">GS453_06905</name>
</gene>
<keyword evidence="6 7" id="KW-0472">Membrane</keyword>
<dbReference type="Proteomes" id="UP000193518">
    <property type="component" value="Unassembled WGS sequence"/>
</dbReference>
<name>A0AAE5ML02_RHOHA</name>
<dbReference type="AlphaFoldDB" id="A0AAE5ML02"/>
<feature type="transmembrane region" description="Helical" evidence="7">
    <location>
        <begin position="14"/>
        <end position="36"/>
    </location>
</feature>
<feature type="transmembrane region" description="Helical" evidence="7">
    <location>
        <begin position="201"/>
        <end position="221"/>
    </location>
</feature>
<evidence type="ECO:0000313" key="9">
    <source>
        <dbReference type="EMBL" id="MBM4626607.1"/>
    </source>
</evidence>
<dbReference type="InterPro" id="IPR050366">
    <property type="entry name" value="BP-dependent_transpt_permease"/>
</dbReference>
<dbReference type="GO" id="GO:0055085">
    <property type="term" value="P:transmembrane transport"/>
    <property type="evidence" value="ECO:0007669"/>
    <property type="project" value="InterPro"/>
</dbReference>
<feature type="domain" description="ABC transmembrane type-1" evidence="8">
    <location>
        <begin position="79"/>
        <end position="264"/>
    </location>
</feature>
<dbReference type="InterPro" id="IPR035906">
    <property type="entry name" value="MetI-like_sf"/>
</dbReference>
<feature type="transmembrane region" description="Helical" evidence="7">
    <location>
        <begin position="79"/>
        <end position="102"/>
    </location>
</feature>
<evidence type="ECO:0000256" key="2">
    <source>
        <dbReference type="ARBA" id="ARBA00022448"/>
    </source>
</evidence>
<dbReference type="Proteomes" id="UP000738270">
    <property type="component" value="Unassembled WGS sequence"/>
</dbReference>
<comment type="caution">
    <text evidence="10">The sequence shown here is derived from an EMBL/GenBank/DDBJ whole genome shotgun (WGS) entry which is preliminary data.</text>
</comment>
<dbReference type="RefSeq" id="WP_044990565.1">
    <property type="nucleotide sequence ID" value="NZ_AP024196.1"/>
</dbReference>
<dbReference type="PANTHER" id="PTHR43386">
    <property type="entry name" value="OLIGOPEPTIDE TRANSPORT SYSTEM PERMEASE PROTEIN APPC"/>
    <property type="match status" value="1"/>
</dbReference>
<evidence type="ECO:0000313" key="11">
    <source>
        <dbReference type="Proteomes" id="UP000193518"/>
    </source>
</evidence>
<evidence type="ECO:0000256" key="7">
    <source>
        <dbReference type="RuleBase" id="RU363032"/>
    </source>
</evidence>
<dbReference type="Pfam" id="PF00528">
    <property type="entry name" value="BPD_transp_1"/>
    <property type="match status" value="1"/>
</dbReference>
<dbReference type="EMBL" id="WUXD01000002">
    <property type="protein sequence ID" value="MBM4626607.1"/>
    <property type="molecule type" value="Genomic_DNA"/>
</dbReference>
<dbReference type="GO" id="GO:0005886">
    <property type="term" value="C:plasma membrane"/>
    <property type="evidence" value="ECO:0007669"/>
    <property type="project" value="UniProtKB-SubCell"/>
</dbReference>
<evidence type="ECO:0000256" key="1">
    <source>
        <dbReference type="ARBA" id="ARBA00004651"/>
    </source>
</evidence>
<evidence type="ECO:0000313" key="10">
    <source>
        <dbReference type="EMBL" id="ORM31578.1"/>
    </source>
</evidence>
<dbReference type="EMBL" id="LWIC01000001">
    <property type="protein sequence ID" value="ORM31578.1"/>
    <property type="molecule type" value="Genomic_DNA"/>
</dbReference>
<organism evidence="10 11">
    <name type="scientific">Rhodococcus hoagii</name>
    <name type="common">Corynebacterium equii</name>
    <dbReference type="NCBI Taxonomy" id="43767"/>
    <lineage>
        <taxon>Bacteria</taxon>
        <taxon>Bacillati</taxon>
        <taxon>Actinomycetota</taxon>
        <taxon>Actinomycetes</taxon>
        <taxon>Mycobacteriales</taxon>
        <taxon>Nocardiaceae</taxon>
        <taxon>Prescottella</taxon>
    </lineage>
</organism>
<dbReference type="InterPro" id="IPR000515">
    <property type="entry name" value="MetI-like"/>
</dbReference>
<reference evidence="9" key="2">
    <citation type="submission" date="2019-11" db="EMBL/GenBank/DDBJ databases">
        <title>Spread of Macrolides and rifampicin resistant Rhodococcus equi in clinical isolates in the USA.</title>
        <authorList>
            <person name="Alvarez-Narvaez S."/>
            <person name="Huber L."/>
            <person name="Cohen N.D."/>
            <person name="Slovis N."/>
            <person name="Greiter M."/>
            <person name="Giguere S."/>
            <person name="Hart K."/>
        </authorList>
    </citation>
    <scope>NUCLEOTIDE SEQUENCE</scope>
    <source>
        <strain evidence="9">Lh_38</strain>
    </source>
</reference>
<evidence type="ECO:0000256" key="5">
    <source>
        <dbReference type="ARBA" id="ARBA00022989"/>
    </source>
</evidence>
<proteinExistence type="inferred from homology"/>
<reference evidence="10 11" key="1">
    <citation type="journal article" date="2016" name="Genome Biol. Evol.">
        <title>Pangenome and Phylogenomic Analysis of the Pathogenic Actinobacterium Rhodococcus equi.</title>
        <authorList>
            <person name="Anastasi E."/>
            <person name="MacArthur I."/>
            <person name="Scortti M."/>
            <person name="Alvarez S."/>
            <person name="Giguere S."/>
            <person name="Vazquez-Boland J.A."/>
        </authorList>
    </citation>
    <scope>NUCLEOTIDE SEQUENCE [LARGE SCALE GENOMIC DNA]</scope>
    <source>
        <strain evidence="10 11">PAM1271</strain>
    </source>
</reference>
<evidence type="ECO:0000256" key="4">
    <source>
        <dbReference type="ARBA" id="ARBA00022692"/>
    </source>
</evidence>
<protein>
    <submittedName>
        <fullName evidence="9">ABC transporter permease subunit</fullName>
    </submittedName>
</protein>
<dbReference type="Gene3D" id="1.10.3720.10">
    <property type="entry name" value="MetI-like"/>
    <property type="match status" value="1"/>
</dbReference>
<comment type="subcellular location">
    <subcellularLocation>
        <location evidence="1 7">Cell membrane</location>
        <topology evidence="1 7">Multi-pass membrane protein</topology>
    </subcellularLocation>
</comment>
<keyword evidence="5 7" id="KW-1133">Transmembrane helix</keyword>
<comment type="similarity">
    <text evidence="7">Belongs to the binding-protein-dependent transport system permease family.</text>
</comment>
<accession>A0AAE5ML02</accession>
<keyword evidence="4 7" id="KW-0812">Transmembrane</keyword>
<dbReference type="PROSITE" id="PS50928">
    <property type="entry name" value="ABC_TM1"/>
    <property type="match status" value="1"/>
</dbReference>